<evidence type="ECO:0000256" key="1">
    <source>
        <dbReference type="ARBA" id="ARBA00003283"/>
    </source>
</evidence>
<dbReference type="InterPro" id="IPR013762">
    <property type="entry name" value="Integrase-like_cat_sf"/>
</dbReference>
<evidence type="ECO:0000256" key="6">
    <source>
        <dbReference type="PROSITE-ProRule" id="PRU01248"/>
    </source>
</evidence>
<dbReference type="eggNOG" id="COG4974">
    <property type="taxonomic scope" value="Bacteria"/>
</dbReference>
<dbReference type="SUPFAM" id="SSF56349">
    <property type="entry name" value="DNA breaking-rejoining enzymes"/>
    <property type="match status" value="1"/>
</dbReference>
<comment type="caution">
    <text evidence="9">The sequence shown here is derived from an EMBL/GenBank/DDBJ whole genome shotgun (WGS) entry which is preliminary data.</text>
</comment>
<dbReference type="InterPro" id="IPR002104">
    <property type="entry name" value="Integrase_catalytic"/>
</dbReference>
<feature type="domain" description="Tyr recombinase" evidence="7">
    <location>
        <begin position="110"/>
        <end position="292"/>
    </location>
</feature>
<dbReference type="InterPro" id="IPR050090">
    <property type="entry name" value="Tyrosine_recombinase_XerCD"/>
</dbReference>
<keyword evidence="4 6" id="KW-0238">DNA-binding</keyword>
<keyword evidence="3" id="KW-0229">DNA integration</keyword>
<dbReference type="PROSITE" id="PS51898">
    <property type="entry name" value="TYR_RECOMBINASE"/>
    <property type="match status" value="1"/>
</dbReference>
<protein>
    <submittedName>
        <fullName evidence="9">Phage integrase, SAM-like domain protein</fullName>
    </submittedName>
</protein>
<dbReference type="GO" id="GO:0006310">
    <property type="term" value="P:DNA recombination"/>
    <property type="evidence" value="ECO:0007669"/>
    <property type="project" value="UniProtKB-KW"/>
</dbReference>
<evidence type="ECO:0000256" key="3">
    <source>
        <dbReference type="ARBA" id="ARBA00022908"/>
    </source>
</evidence>
<reference evidence="9 10" key="1">
    <citation type="submission" date="2012-05" db="EMBL/GenBank/DDBJ databases">
        <authorList>
            <person name="Weinstock G."/>
            <person name="Sodergren E."/>
            <person name="Lobos E.A."/>
            <person name="Fulton L."/>
            <person name="Fulton R."/>
            <person name="Courtney L."/>
            <person name="Fronick C."/>
            <person name="O'Laughlin M."/>
            <person name="Godfrey J."/>
            <person name="Wilson R.M."/>
            <person name="Miner T."/>
            <person name="Farmer C."/>
            <person name="Delehaunty K."/>
            <person name="Cordes M."/>
            <person name="Minx P."/>
            <person name="Tomlinson C."/>
            <person name="Chen J."/>
            <person name="Wollam A."/>
            <person name="Pepin K.H."/>
            <person name="Bhonagiri V."/>
            <person name="Zhang X."/>
            <person name="Suruliraj S."/>
            <person name="Warren W."/>
            <person name="Mitreva M."/>
            <person name="Mardis E.R."/>
            <person name="Wilson R.K."/>
        </authorList>
    </citation>
    <scope>NUCLEOTIDE SEQUENCE [LARGE SCALE GENOMIC DNA]</scope>
    <source>
        <strain evidence="9 10">DSM 1785</strain>
    </source>
</reference>
<dbReference type="STRING" id="545697.HMPREF0216_01628"/>
<dbReference type="EMBL" id="AMEZ01000048">
    <property type="protein sequence ID" value="EKY27025.1"/>
    <property type="molecule type" value="Genomic_DNA"/>
</dbReference>
<dbReference type="PANTHER" id="PTHR30349:SF81">
    <property type="entry name" value="TYROSINE RECOMBINASE XERC"/>
    <property type="match status" value="1"/>
</dbReference>
<dbReference type="InterPro" id="IPR004107">
    <property type="entry name" value="Integrase_SAM-like_N"/>
</dbReference>
<dbReference type="GO" id="GO:0015074">
    <property type="term" value="P:DNA integration"/>
    <property type="evidence" value="ECO:0007669"/>
    <property type="project" value="UniProtKB-KW"/>
</dbReference>
<evidence type="ECO:0000313" key="10">
    <source>
        <dbReference type="Proteomes" id="UP000010420"/>
    </source>
</evidence>
<dbReference type="Proteomes" id="UP000010420">
    <property type="component" value="Unassembled WGS sequence"/>
</dbReference>
<organism evidence="9 10">
    <name type="scientific">Clostridium celatum DSM 1785</name>
    <dbReference type="NCBI Taxonomy" id="545697"/>
    <lineage>
        <taxon>Bacteria</taxon>
        <taxon>Bacillati</taxon>
        <taxon>Bacillota</taxon>
        <taxon>Clostridia</taxon>
        <taxon>Eubacteriales</taxon>
        <taxon>Clostridiaceae</taxon>
        <taxon>Clostridium</taxon>
    </lineage>
</organism>
<dbReference type="InterPro" id="IPR011010">
    <property type="entry name" value="DNA_brk_join_enz"/>
</dbReference>
<accession>L1QH61</accession>
<dbReference type="InterPro" id="IPR010998">
    <property type="entry name" value="Integrase_recombinase_N"/>
</dbReference>
<dbReference type="Pfam" id="PF02899">
    <property type="entry name" value="Phage_int_SAM_1"/>
    <property type="match status" value="1"/>
</dbReference>
<dbReference type="InterPro" id="IPR044068">
    <property type="entry name" value="CB"/>
</dbReference>
<evidence type="ECO:0000256" key="2">
    <source>
        <dbReference type="ARBA" id="ARBA00008857"/>
    </source>
</evidence>
<sequence length="298" mass="34571">MGMGIVMKEIVNEYRESLLQSHKSENTVYAYVTDVNLYIKYLNSKDIYLDETDNVTVKAYIDHLLEEGKSERSISRIVISLRSFYNYLKEHKIIRDIPKIYYKSSDTSKKLPEILTVEEVDRIIKIVDKDCNKGIRDNALLELMYATGMKVSEIINLSVEDVNLELSYVRCHDNKNYERLIPIGRSAQRAVQDYLKIRDIIACQGVPNLFVNLNGNQLTRQGVWRIVKEYSHKAGINKDVNLNTFRHSFAVHLLQNGANVRAVQKLLGNQVLTYMDTYYEIINNDKINLVYKNTHPRA</sequence>
<dbReference type="AlphaFoldDB" id="L1QH61"/>
<feature type="domain" description="Core-binding (CB)" evidence="8">
    <location>
        <begin position="5"/>
        <end position="89"/>
    </location>
</feature>
<evidence type="ECO:0000259" key="7">
    <source>
        <dbReference type="PROSITE" id="PS51898"/>
    </source>
</evidence>
<gene>
    <name evidence="9" type="ORF">HMPREF0216_01628</name>
</gene>
<evidence type="ECO:0000313" key="9">
    <source>
        <dbReference type="EMBL" id="EKY27025.1"/>
    </source>
</evidence>
<name>L1QH61_9CLOT</name>
<dbReference type="PROSITE" id="PS51900">
    <property type="entry name" value="CB"/>
    <property type="match status" value="1"/>
</dbReference>
<dbReference type="Pfam" id="PF00589">
    <property type="entry name" value="Phage_integrase"/>
    <property type="match status" value="1"/>
</dbReference>
<dbReference type="GO" id="GO:0003677">
    <property type="term" value="F:DNA binding"/>
    <property type="evidence" value="ECO:0007669"/>
    <property type="project" value="UniProtKB-UniRule"/>
</dbReference>
<keyword evidence="5" id="KW-0233">DNA recombination</keyword>
<dbReference type="PANTHER" id="PTHR30349">
    <property type="entry name" value="PHAGE INTEGRASE-RELATED"/>
    <property type="match status" value="1"/>
</dbReference>
<evidence type="ECO:0000256" key="5">
    <source>
        <dbReference type="ARBA" id="ARBA00023172"/>
    </source>
</evidence>
<comment type="function">
    <text evidence="1">Site-specific tyrosine recombinase, which acts by catalyzing the cutting and rejoining of the recombining DNA molecules.</text>
</comment>
<evidence type="ECO:0000259" key="8">
    <source>
        <dbReference type="PROSITE" id="PS51900"/>
    </source>
</evidence>
<evidence type="ECO:0000256" key="4">
    <source>
        <dbReference type="ARBA" id="ARBA00023125"/>
    </source>
</evidence>
<proteinExistence type="inferred from homology"/>
<keyword evidence="10" id="KW-1185">Reference proteome</keyword>
<dbReference type="Gene3D" id="1.10.150.130">
    <property type="match status" value="1"/>
</dbReference>
<comment type="similarity">
    <text evidence="2">Belongs to the 'phage' integrase family.</text>
</comment>
<dbReference type="PATRIC" id="fig|545697.3.peg.1603"/>
<dbReference type="HOGENOM" id="CLU_027562_9_0_9"/>
<dbReference type="Gene3D" id="1.10.443.10">
    <property type="entry name" value="Intergrase catalytic core"/>
    <property type="match status" value="1"/>
</dbReference>